<evidence type="ECO:0000313" key="5">
    <source>
        <dbReference type="EMBL" id="MFC4874061.1"/>
    </source>
</evidence>
<comment type="caution">
    <text evidence="5">The sequence shown here is derived from an EMBL/GenBank/DDBJ whole genome shotgun (WGS) entry which is preliminary data.</text>
</comment>
<evidence type="ECO:0000256" key="3">
    <source>
        <dbReference type="SAM" id="Phobius"/>
    </source>
</evidence>
<evidence type="ECO:0000313" key="6">
    <source>
        <dbReference type="Proteomes" id="UP001595818"/>
    </source>
</evidence>
<keyword evidence="3" id="KW-1133">Transmembrane helix</keyword>
<gene>
    <name evidence="5" type="ORF">ACFPFU_20310</name>
</gene>
<keyword evidence="3" id="KW-0472">Membrane</keyword>
<keyword evidence="6" id="KW-1185">Reference proteome</keyword>
<dbReference type="PANTHER" id="PTHR34978:SF3">
    <property type="entry name" value="SLR0241 PROTEIN"/>
    <property type="match status" value="1"/>
</dbReference>
<organism evidence="5 6">
    <name type="scientific">Negadavirga shengliensis</name>
    <dbReference type="NCBI Taxonomy" id="1389218"/>
    <lineage>
        <taxon>Bacteria</taxon>
        <taxon>Pseudomonadati</taxon>
        <taxon>Bacteroidota</taxon>
        <taxon>Cytophagia</taxon>
        <taxon>Cytophagales</taxon>
        <taxon>Cyclobacteriaceae</taxon>
        <taxon>Negadavirga</taxon>
    </lineage>
</organism>
<proteinExistence type="predicted"/>
<feature type="region of interest" description="Disordered" evidence="2">
    <location>
        <begin position="591"/>
        <end position="618"/>
    </location>
</feature>
<feature type="transmembrane region" description="Helical" evidence="3">
    <location>
        <begin position="53"/>
        <end position="72"/>
    </location>
</feature>
<sequence length="618" mass="71521">MDTFSTIIPQQLLETIGWTLIHSVWQILLIATLLWGIAKIFRHRKPAFHYRNGLVALCLILSGFLGTLYHLSSTHPSSNEPPTTHEISYAYFSTYQPDRISIYESAREFIITHIELNLPLMVNLWFLGMLFFMVRMAGNLAEIRQLAYKNHKALPITLQKSAVRFTRKLGIHQRIQVMGSEHIQTPMTYGIWKPVVLFPLSLVFQMSPKQLEAILAHELAHIKRCDFGVNLVQSALEVLFFYHPAFWWINGQVRHYREHAADDMAIKAGVDPHALAHGLATVVNHARQNAPELSMAAHRPSFPTLERIQRILGYKKTVNNSNPPLISTAMILACMLSLSLLISANTPAQLSENETWLATTLKNSYTDVSLHASSPQYPLRKGKYAIMRKDTLPKNDVSIDWDTDSWATVDIDTNIFNDISAEWEIANWLPVDFDTNIFIDVQNIVRLDTLPPFPPVPPLVLSPTPVLDFNFDRVFQDSIRIYSKKFGKEYADSIRVITSKIIRIHSDTSPDAELLREKLQSKMEALQRRMNASQEEFAKKMEAWTKEMEPKMKEFEQKMEAWRMENEPKIKEFEEKMEKWAEKHAIQMEKMEQKLKENERKLEQKQKEIENKQKEKDI</sequence>
<dbReference type="Gene3D" id="1.20.120.20">
    <property type="entry name" value="Apolipoprotein"/>
    <property type="match status" value="1"/>
</dbReference>
<feature type="coiled-coil region" evidence="1">
    <location>
        <begin position="509"/>
        <end position="543"/>
    </location>
</feature>
<evidence type="ECO:0000259" key="4">
    <source>
        <dbReference type="Pfam" id="PF05569"/>
    </source>
</evidence>
<accession>A0ABV9T6F9</accession>
<dbReference type="CDD" id="cd07341">
    <property type="entry name" value="M56_BlaR1_MecR1_like"/>
    <property type="match status" value="1"/>
</dbReference>
<evidence type="ECO:0000256" key="2">
    <source>
        <dbReference type="SAM" id="MobiDB-lite"/>
    </source>
</evidence>
<dbReference type="EMBL" id="JBHSJJ010000015">
    <property type="protein sequence ID" value="MFC4874061.1"/>
    <property type="molecule type" value="Genomic_DNA"/>
</dbReference>
<dbReference type="RefSeq" id="WP_377067544.1">
    <property type="nucleotide sequence ID" value="NZ_JBHSJJ010000015.1"/>
</dbReference>
<dbReference type="InterPro" id="IPR008756">
    <property type="entry name" value="Peptidase_M56"/>
</dbReference>
<keyword evidence="1" id="KW-0175">Coiled coil</keyword>
<feature type="domain" description="Peptidase M56" evidence="4">
    <location>
        <begin position="34"/>
        <end position="268"/>
    </location>
</feature>
<feature type="transmembrane region" description="Helical" evidence="3">
    <location>
        <begin position="20"/>
        <end position="41"/>
    </location>
</feature>
<protein>
    <submittedName>
        <fullName evidence="5">M56 family metallopeptidase</fullName>
    </submittedName>
</protein>
<dbReference type="Pfam" id="PF05569">
    <property type="entry name" value="Peptidase_M56"/>
    <property type="match status" value="1"/>
</dbReference>
<dbReference type="Proteomes" id="UP001595818">
    <property type="component" value="Unassembled WGS sequence"/>
</dbReference>
<name>A0ABV9T6F9_9BACT</name>
<evidence type="ECO:0000256" key="1">
    <source>
        <dbReference type="SAM" id="Coils"/>
    </source>
</evidence>
<dbReference type="Gene3D" id="3.30.2010.10">
    <property type="entry name" value="Metalloproteases ('zincins'), catalytic domain"/>
    <property type="match status" value="1"/>
</dbReference>
<dbReference type="InterPro" id="IPR052173">
    <property type="entry name" value="Beta-lactam_resp_regulator"/>
</dbReference>
<reference evidence="6" key="1">
    <citation type="journal article" date="2019" name="Int. J. Syst. Evol. Microbiol.">
        <title>The Global Catalogue of Microorganisms (GCM) 10K type strain sequencing project: providing services to taxonomists for standard genome sequencing and annotation.</title>
        <authorList>
            <consortium name="The Broad Institute Genomics Platform"/>
            <consortium name="The Broad Institute Genome Sequencing Center for Infectious Disease"/>
            <person name="Wu L."/>
            <person name="Ma J."/>
        </authorList>
    </citation>
    <scope>NUCLEOTIDE SEQUENCE [LARGE SCALE GENOMIC DNA]</scope>
    <source>
        <strain evidence="6">CGMCC 4.7466</strain>
    </source>
</reference>
<feature type="transmembrane region" description="Helical" evidence="3">
    <location>
        <begin position="116"/>
        <end position="134"/>
    </location>
</feature>
<dbReference type="PANTHER" id="PTHR34978">
    <property type="entry name" value="POSSIBLE SENSOR-TRANSDUCER PROTEIN BLAR"/>
    <property type="match status" value="1"/>
</dbReference>
<keyword evidence="3" id="KW-0812">Transmembrane</keyword>